<keyword evidence="2" id="KW-1185">Reference proteome</keyword>
<evidence type="ECO:0000313" key="1">
    <source>
        <dbReference type="EMBL" id="KAJ4726085.1"/>
    </source>
</evidence>
<accession>A0ACC1YQJ1</accession>
<sequence length="408" mass="45294">MMQQPPVPSQVVPPQPSDQNSQYQQQPQWMTYQQTQQQQTPVPPPAGWTPQPVPPPTQQTQPYGVGPDIPSDGIRSLWIGDLQQWMDENYLISIFGHTGEVVSAKVIRNKQTNFPEGYGFIEFVSHAAAERVLQTFNGTPMPSTEQNFRLNWATYGAGERRPDDGPDYTIFVGDLAADVTDYMLQETFRVVYPSVKGAKVVTDRTTGRSKGYGFVRFGDENEQLRSMTEMNGVLCSTRPMRIGPAATKKPATGQQYQKATYQNTQGSQGENDPNNTTIFVGGLDPSVTDDILKTVFGQYGELVHVKIPVGKRCGFVQFANRTCAEQALSMLNGTQLGGQSIRLSWGRSPSNKQVQPDQAQWNGGYYGYAQGYEAYGYAPPPQDPTMYYGGYPGYGNYQQPGAYQQPQQ</sequence>
<dbReference type="EMBL" id="CM051395">
    <property type="protein sequence ID" value="KAJ4726085.1"/>
    <property type="molecule type" value="Genomic_DNA"/>
</dbReference>
<reference evidence="1 2" key="1">
    <citation type="journal article" date="2023" name="Science">
        <title>Complex scaffold remodeling in plant triterpene biosynthesis.</title>
        <authorList>
            <person name="De La Pena R."/>
            <person name="Hodgson H."/>
            <person name="Liu J.C."/>
            <person name="Stephenson M.J."/>
            <person name="Martin A.C."/>
            <person name="Owen C."/>
            <person name="Harkess A."/>
            <person name="Leebens-Mack J."/>
            <person name="Jimenez L.E."/>
            <person name="Osbourn A."/>
            <person name="Sattely E.S."/>
        </authorList>
    </citation>
    <scope>NUCLEOTIDE SEQUENCE [LARGE SCALE GENOMIC DNA]</scope>
    <source>
        <strain evidence="2">cv. JPN11</strain>
        <tissue evidence="1">Leaf</tissue>
    </source>
</reference>
<name>A0ACC1YQJ1_MELAZ</name>
<evidence type="ECO:0000313" key="2">
    <source>
        <dbReference type="Proteomes" id="UP001164539"/>
    </source>
</evidence>
<dbReference type="Proteomes" id="UP001164539">
    <property type="component" value="Chromosome 2"/>
</dbReference>
<protein>
    <submittedName>
        <fullName evidence="1">Polyadenylate-binding protein</fullName>
    </submittedName>
</protein>
<proteinExistence type="predicted"/>
<comment type="caution">
    <text evidence="1">The sequence shown here is derived from an EMBL/GenBank/DDBJ whole genome shotgun (WGS) entry which is preliminary data.</text>
</comment>
<organism evidence="1 2">
    <name type="scientific">Melia azedarach</name>
    <name type="common">Chinaberry tree</name>
    <dbReference type="NCBI Taxonomy" id="155640"/>
    <lineage>
        <taxon>Eukaryota</taxon>
        <taxon>Viridiplantae</taxon>
        <taxon>Streptophyta</taxon>
        <taxon>Embryophyta</taxon>
        <taxon>Tracheophyta</taxon>
        <taxon>Spermatophyta</taxon>
        <taxon>Magnoliopsida</taxon>
        <taxon>eudicotyledons</taxon>
        <taxon>Gunneridae</taxon>
        <taxon>Pentapetalae</taxon>
        <taxon>rosids</taxon>
        <taxon>malvids</taxon>
        <taxon>Sapindales</taxon>
        <taxon>Meliaceae</taxon>
        <taxon>Melia</taxon>
    </lineage>
</organism>
<gene>
    <name evidence="1" type="ORF">OWV82_004847</name>
</gene>